<dbReference type="Gramene" id="AET5Gv20621000.12">
    <property type="protein sequence ID" value="AET5Gv20621000.12"/>
    <property type="gene ID" value="AET5Gv20621000"/>
</dbReference>
<evidence type="ECO:0000313" key="2">
    <source>
        <dbReference type="Proteomes" id="UP000015105"/>
    </source>
</evidence>
<proteinExistence type="predicted"/>
<name>A0A453L4E2_AEGTS</name>
<sequence>SVRVAGLAPLLSQCTHWQCTHQSHQQDCSGLLKPYPMCNRLWSCFARANVLVQHSCLDALQETIS</sequence>
<keyword evidence="2" id="KW-1185">Reference proteome</keyword>
<dbReference type="Proteomes" id="UP000015105">
    <property type="component" value="Chromosome 5D"/>
</dbReference>
<protein>
    <submittedName>
        <fullName evidence="1">Uncharacterized protein</fullName>
    </submittedName>
</protein>
<organism evidence="1 2">
    <name type="scientific">Aegilops tauschii subsp. strangulata</name>
    <name type="common">Goatgrass</name>
    <dbReference type="NCBI Taxonomy" id="200361"/>
    <lineage>
        <taxon>Eukaryota</taxon>
        <taxon>Viridiplantae</taxon>
        <taxon>Streptophyta</taxon>
        <taxon>Embryophyta</taxon>
        <taxon>Tracheophyta</taxon>
        <taxon>Spermatophyta</taxon>
        <taxon>Magnoliopsida</taxon>
        <taxon>Liliopsida</taxon>
        <taxon>Poales</taxon>
        <taxon>Poaceae</taxon>
        <taxon>BOP clade</taxon>
        <taxon>Pooideae</taxon>
        <taxon>Triticodae</taxon>
        <taxon>Triticeae</taxon>
        <taxon>Triticinae</taxon>
        <taxon>Aegilops</taxon>
    </lineage>
</organism>
<evidence type="ECO:0000313" key="1">
    <source>
        <dbReference type="EnsemblPlants" id="AET5Gv20621000.12"/>
    </source>
</evidence>
<dbReference type="EnsemblPlants" id="AET5Gv20621000.12">
    <property type="protein sequence ID" value="AET5Gv20621000.12"/>
    <property type="gene ID" value="AET5Gv20621000"/>
</dbReference>
<reference evidence="2" key="1">
    <citation type="journal article" date="2014" name="Science">
        <title>Ancient hybridizations among the ancestral genomes of bread wheat.</title>
        <authorList>
            <consortium name="International Wheat Genome Sequencing Consortium,"/>
            <person name="Marcussen T."/>
            <person name="Sandve S.R."/>
            <person name="Heier L."/>
            <person name="Spannagl M."/>
            <person name="Pfeifer M."/>
            <person name="Jakobsen K.S."/>
            <person name="Wulff B.B."/>
            <person name="Steuernagel B."/>
            <person name="Mayer K.F."/>
            <person name="Olsen O.A."/>
        </authorList>
    </citation>
    <scope>NUCLEOTIDE SEQUENCE [LARGE SCALE GENOMIC DNA]</scope>
    <source>
        <strain evidence="2">cv. AL8/78</strain>
    </source>
</reference>
<accession>A0A453L4E2</accession>
<reference evidence="1" key="3">
    <citation type="journal article" date="2017" name="Nature">
        <title>Genome sequence of the progenitor of the wheat D genome Aegilops tauschii.</title>
        <authorList>
            <person name="Luo M.C."/>
            <person name="Gu Y.Q."/>
            <person name="Puiu D."/>
            <person name="Wang H."/>
            <person name="Twardziok S.O."/>
            <person name="Deal K.R."/>
            <person name="Huo N."/>
            <person name="Zhu T."/>
            <person name="Wang L."/>
            <person name="Wang Y."/>
            <person name="McGuire P.E."/>
            <person name="Liu S."/>
            <person name="Long H."/>
            <person name="Ramasamy R.K."/>
            <person name="Rodriguez J.C."/>
            <person name="Van S.L."/>
            <person name="Yuan L."/>
            <person name="Wang Z."/>
            <person name="Xia Z."/>
            <person name="Xiao L."/>
            <person name="Anderson O.D."/>
            <person name="Ouyang S."/>
            <person name="Liang Y."/>
            <person name="Zimin A.V."/>
            <person name="Pertea G."/>
            <person name="Qi P."/>
            <person name="Bennetzen J.L."/>
            <person name="Dai X."/>
            <person name="Dawson M.W."/>
            <person name="Muller H.G."/>
            <person name="Kugler K."/>
            <person name="Rivarola-Duarte L."/>
            <person name="Spannagl M."/>
            <person name="Mayer K.F.X."/>
            <person name="Lu F.H."/>
            <person name="Bevan M.W."/>
            <person name="Leroy P."/>
            <person name="Li P."/>
            <person name="You F.M."/>
            <person name="Sun Q."/>
            <person name="Liu Z."/>
            <person name="Lyons E."/>
            <person name="Wicker T."/>
            <person name="Salzberg S.L."/>
            <person name="Devos K.M."/>
            <person name="Dvorak J."/>
        </authorList>
    </citation>
    <scope>NUCLEOTIDE SEQUENCE [LARGE SCALE GENOMIC DNA]</scope>
    <source>
        <strain evidence="1">cv. AL8/78</strain>
    </source>
</reference>
<reference evidence="2" key="2">
    <citation type="journal article" date="2017" name="Nat. Plants">
        <title>The Aegilops tauschii genome reveals multiple impacts of transposons.</title>
        <authorList>
            <person name="Zhao G."/>
            <person name="Zou C."/>
            <person name="Li K."/>
            <person name="Wang K."/>
            <person name="Li T."/>
            <person name="Gao L."/>
            <person name="Zhang X."/>
            <person name="Wang H."/>
            <person name="Yang Z."/>
            <person name="Liu X."/>
            <person name="Jiang W."/>
            <person name="Mao L."/>
            <person name="Kong X."/>
            <person name="Jiao Y."/>
            <person name="Jia J."/>
        </authorList>
    </citation>
    <scope>NUCLEOTIDE SEQUENCE [LARGE SCALE GENOMIC DNA]</scope>
    <source>
        <strain evidence="2">cv. AL8/78</strain>
    </source>
</reference>
<dbReference type="AlphaFoldDB" id="A0A453L4E2"/>
<reference evidence="1" key="5">
    <citation type="journal article" date="2021" name="G3 (Bethesda)">
        <title>Aegilops tauschii genome assembly Aet v5.0 features greater sequence contiguity and improved annotation.</title>
        <authorList>
            <person name="Wang L."/>
            <person name="Zhu T."/>
            <person name="Rodriguez J.C."/>
            <person name="Deal K.R."/>
            <person name="Dubcovsky J."/>
            <person name="McGuire P.E."/>
            <person name="Lux T."/>
            <person name="Spannagl M."/>
            <person name="Mayer K.F.X."/>
            <person name="Baldrich P."/>
            <person name="Meyers B.C."/>
            <person name="Huo N."/>
            <person name="Gu Y.Q."/>
            <person name="Zhou H."/>
            <person name="Devos K.M."/>
            <person name="Bennetzen J.L."/>
            <person name="Unver T."/>
            <person name="Budak H."/>
            <person name="Gulick P.J."/>
            <person name="Galiba G."/>
            <person name="Kalapos B."/>
            <person name="Nelson D.R."/>
            <person name="Li P."/>
            <person name="You F.M."/>
            <person name="Luo M.C."/>
            <person name="Dvorak J."/>
        </authorList>
    </citation>
    <scope>NUCLEOTIDE SEQUENCE [LARGE SCALE GENOMIC DNA]</scope>
    <source>
        <strain evidence="1">cv. AL8/78</strain>
    </source>
</reference>
<reference evidence="1" key="4">
    <citation type="submission" date="2019-03" db="UniProtKB">
        <authorList>
            <consortium name="EnsemblPlants"/>
        </authorList>
    </citation>
    <scope>IDENTIFICATION</scope>
</reference>